<gene>
    <name evidence="1" type="ORF">NCTC11343_02828</name>
</gene>
<dbReference type="Proteomes" id="UP000251241">
    <property type="component" value="Unassembled WGS sequence"/>
</dbReference>
<evidence type="ECO:0000313" key="1">
    <source>
        <dbReference type="EMBL" id="SPZ87293.1"/>
    </source>
</evidence>
<organism evidence="1 2">
    <name type="scientific">Sphingobacterium multivorum</name>
    <dbReference type="NCBI Taxonomy" id="28454"/>
    <lineage>
        <taxon>Bacteria</taxon>
        <taxon>Pseudomonadati</taxon>
        <taxon>Bacteroidota</taxon>
        <taxon>Sphingobacteriia</taxon>
        <taxon>Sphingobacteriales</taxon>
        <taxon>Sphingobacteriaceae</taxon>
        <taxon>Sphingobacterium</taxon>
    </lineage>
</organism>
<name>A0A2X2J6J5_SPHMU</name>
<protein>
    <submittedName>
        <fullName evidence="1">Uncharacterized protein</fullName>
    </submittedName>
</protein>
<reference evidence="1 2" key="1">
    <citation type="submission" date="2018-06" db="EMBL/GenBank/DDBJ databases">
        <authorList>
            <consortium name="Pathogen Informatics"/>
            <person name="Doyle S."/>
        </authorList>
    </citation>
    <scope>NUCLEOTIDE SEQUENCE [LARGE SCALE GENOMIC DNA]</scope>
    <source>
        <strain evidence="1 2">NCTC11343</strain>
    </source>
</reference>
<accession>A0A2X2J6J5</accession>
<evidence type="ECO:0000313" key="2">
    <source>
        <dbReference type="Proteomes" id="UP000251241"/>
    </source>
</evidence>
<sequence length="53" mass="6009">MNAVIILGTSRTIVQHMWPGQFEPARQFQKSKLYFFLNNCLSTRLGGETLPAP</sequence>
<proteinExistence type="predicted"/>
<dbReference type="EMBL" id="UAUU01000009">
    <property type="protein sequence ID" value="SPZ87293.1"/>
    <property type="molecule type" value="Genomic_DNA"/>
</dbReference>
<dbReference type="AlphaFoldDB" id="A0A2X2J6J5"/>